<keyword evidence="2" id="KW-0548">Nucleotidyltransferase</keyword>
<dbReference type="Proteomes" id="UP000230750">
    <property type="component" value="Unassembled WGS sequence"/>
</dbReference>
<keyword evidence="2" id="KW-0695">RNA-directed DNA polymerase</keyword>
<proteinExistence type="predicted"/>
<dbReference type="EMBL" id="MRZV01002001">
    <property type="protein sequence ID" value="PIK35044.1"/>
    <property type="molecule type" value="Genomic_DNA"/>
</dbReference>
<evidence type="ECO:0000259" key="1">
    <source>
        <dbReference type="PROSITE" id="PS50878"/>
    </source>
</evidence>
<protein>
    <submittedName>
        <fullName evidence="2">Reverse transcriptase</fullName>
    </submittedName>
</protein>
<dbReference type="PANTHER" id="PTHR19446">
    <property type="entry name" value="REVERSE TRANSCRIPTASES"/>
    <property type="match status" value="1"/>
</dbReference>
<organism evidence="2 3">
    <name type="scientific">Stichopus japonicus</name>
    <name type="common">Sea cucumber</name>
    <dbReference type="NCBI Taxonomy" id="307972"/>
    <lineage>
        <taxon>Eukaryota</taxon>
        <taxon>Metazoa</taxon>
        <taxon>Echinodermata</taxon>
        <taxon>Eleutherozoa</taxon>
        <taxon>Echinozoa</taxon>
        <taxon>Holothuroidea</taxon>
        <taxon>Aspidochirotacea</taxon>
        <taxon>Aspidochirotida</taxon>
        <taxon>Stichopodidae</taxon>
        <taxon>Apostichopus</taxon>
    </lineage>
</organism>
<accession>A0A2G8JGZ4</accession>
<comment type="caution">
    <text evidence="2">The sequence shown here is derived from an EMBL/GenBank/DDBJ whole genome shotgun (WGS) entry which is preliminary data.</text>
</comment>
<reference evidence="2 3" key="1">
    <citation type="journal article" date="2017" name="PLoS Biol.">
        <title>The sea cucumber genome provides insights into morphological evolution and visceral regeneration.</title>
        <authorList>
            <person name="Zhang X."/>
            <person name="Sun L."/>
            <person name="Yuan J."/>
            <person name="Sun Y."/>
            <person name="Gao Y."/>
            <person name="Zhang L."/>
            <person name="Li S."/>
            <person name="Dai H."/>
            <person name="Hamel J.F."/>
            <person name="Liu C."/>
            <person name="Yu Y."/>
            <person name="Liu S."/>
            <person name="Lin W."/>
            <person name="Guo K."/>
            <person name="Jin S."/>
            <person name="Xu P."/>
            <person name="Storey K.B."/>
            <person name="Huan P."/>
            <person name="Zhang T."/>
            <person name="Zhou Y."/>
            <person name="Zhang J."/>
            <person name="Lin C."/>
            <person name="Li X."/>
            <person name="Xing L."/>
            <person name="Huo D."/>
            <person name="Sun M."/>
            <person name="Wang L."/>
            <person name="Mercier A."/>
            <person name="Li F."/>
            <person name="Yang H."/>
            <person name="Xiang J."/>
        </authorList>
    </citation>
    <scope>NUCLEOTIDE SEQUENCE [LARGE SCALE GENOMIC DNA]</scope>
    <source>
        <strain evidence="2">Shaxun</strain>
        <tissue evidence="2">Muscle</tissue>
    </source>
</reference>
<dbReference type="SUPFAM" id="SSF56672">
    <property type="entry name" value="DNA/RNA polymerases"/>
    <property type="match status" value="1"/>
</dbReference>
<dbReference type="CDD" id="cd01650">
    <property type="entry name" value="RT_nLTR_like"/>
    <property type="match status" value="1"/>
</dbReference>
<dbReference type="PROSITE" id="PS50878">
    <property type="entry name" value="RT_POL"/>
    <property type="match status" value="1"/>
</dbReference>
<dbReference type="AlphaFoldDB" id="A0A2G8JGZ4"/>
<keyword evidence="2" id="KW-0808">Transferase</keyword>
<dbReference type="InterPro" id="IPR043502">
    <property type="entry name" value="DNA/RNA_pol_sf"/>
</dbReference>
<dbReference type="OrthoDB" id="416119at2759"/>
<evidence type="ECO:0000313" key="2">
    <source>
        <dbReference type="EMBL" id="PIK35044.1"/>
    </source>
</evidence>
<dbReference type="InterPro" id="IPR000477">
    <property type="entry name" value="RT_dom"/>
</dbReference>
<gene>
    <name evidence="2" type="ORF">BSL78_28130</name>
</gene>
<name>A0A2G8JGZ4_STIJA</name>
<dbReference type="GO" id="GO:0003964">
    <property type="term" value="F:RNA-directed DNA polymerase activity"/>
    <property type="evidence" value="ECO:0007669"/>
    <property type="project" value="UniProtKB-KW"/>
</dbReference>
<keyword evidence="3" id="KW-1185">Reference proteome</keyword>
<feature type="domain" description="Reverse transcriptase" evidence="1">
    <location>
        <begin position="201"/>
        <end position="452"/>
    </location>
</feature>
<sequence>MAVPQACFSQCVSLVGRGQVPHQAVRNRYCVERAHQRRFKFHSLCNRARDGSSSDLHALGVFLDEKLHGARVRARIQFVEADEKPTIRFYRDDTKSVVDRRIRAVCHPGGVVVESPQAVLGVFGSFFSNPLYLQGLLSGIDKAPPESKNDSLGSNLSVGELWTAVAAMKKGKSPGPDGLPAEFYRTFWEVLGGDLRDVFATAFQLNYMSQTQRVGNIVLLPKSGDPLDPRNRRPITLLNVDYKILAKALGNRLSDVMPDIVGPLQTCAVRGKCIQHNLWLMRDLIEFVKVRDLPCALVSLDQEKAFDMVDHDFLFRTLESFGLNSVYIRWVSLLYKDVTSIVTVNGLTSGPFPVRRGVRQGCPLSPLLYVLFSETLSTSLDRCFGFRPFNVPGGARVKCVQYADDVTCIVSDLASFKPLSKVLTTFQEATGARLNKSKTKGLRLGGWRGQSLPFDATWSDVMIKVNGIWLGYGAPEATTWAEKADQVEARLDTFSHRWLSLPGKVTVVNRFIVPLLWYPGTVIAAPDHALVRLERIIFDFIWGKRKPNLVKRTVLYKTPLSGGLGLVHLPSKLRFLLLKGVFVAFENPSFPFAFFVRYWGGFLFRHHWPGSFSNNRPKATRPSGVYTQIGDSLRRIKEEGGPHVLLNVAPSVLYPPLFRSMLAPVCPSACRTAISPDVWRSVCCKSLDSRLRDLAWRIAHGVLITNHFRLVRWRLGDGICPRVGCKAIETMQHLLLECPFVRLVWDWFHAFVIGVIGCTQWAISSDFVLYGLLPPVCPTWVRDLLLLFAAVIRRHIWNSRCRLVFDGDVWRAEDVVPSCRVTSGCAWRRTMHGFPTLPFVDAGASRRLLSGRRSPDEIWSELVGRCGGCVVVTYYRLV</sequence>
<evidence type="ECO:0000313" key="3">
    <source>
        <dbReference type="Proteomes" id="UP000230750"/>
    </source>
</evidence>
<dbReference type="Pfam" id="PF00078">
    <property type="entry name" value="RVT_1"/>
    <property type="match status" value="1"/>
</dbReference>